<keyword evidence="2" id="KW-1185">Reference proteome</keyword>
<reference evidence="1 2" key="1">
    <citation type="submission" date="2019-03" db="EMBL/GenBank/DDBJ databases">
        <title>First draft genome of Liparis tanakae, snailfish: a comprehensive survey of snailfish specific genes.</title>
        <authorList>
            <person name="Kim W."/>
            <person name="Song I."/>
            <person name="Jeong J.-H."/>
            <person name="Kim D."/>
            <person name="Kim S."/>
            <person name="Ryu S."/>
            <person name="Song J.Y."/>
            <person name="Lee S.K."/>
        </authorList>
    </citation>
    <scope>NUCLEOTIDE SEQUENCE [LARGE SCALE GENOMIC DNA]</scope>
    <source>
        <tissue evidence="1">Muscle</tissue>
    </source>
</reference>
<evidence type="ECO:0000313" key="2">
    <source>
        <dbReference type="Proteomes" id="UP000314294"/>
    </source>
</evidence>
<protein>
    <submittedName>
        <fullName evidence="1">Uncharacterized protein</fullName>
    </submittedName>
</protein>
<sequence>MNKQGDTCWDSGGRGASVVEAMPAPAAALLPRPPCDHEIDPLPIPPCTYVTVEPHHPFNPLGICQSDRSSVLAPHWWSSLSTSGQRKV</sequence>
<evidence type="ECO:0000313" key="1">
    <source>
        <dbReference type="EMBL" id="TNN45702.1"/>
    </source>
</evidence>
<accession>A0A4Z2FZC0</accession>
<dbReference type="AlphaFoldDB" id="A0A4Z2FZC0"/>
<dbReference type="EMBL" id="SRLO01000829">
    <property type="protein sequence ID" value="TNN45702.1"/>
    <property type="molecule type" value="Genomic_DNA"/>
</dbReference>
<name>A0A4Z2FZC0_9TELE</name>
<comment type="caution">
    <text evidence="1">The sequence shown here is derived from an EMBL/GenBank/DDBJ whole genome shotgun (WGS) entry which is preliminary data.</text>
</comment>
<dbReference type="Proteomes" id="UP000314294">
    <property type="component" value="Unassembled WGS sequence"/>
</dbReference>
<proteinExistence type="predicted"/>
<organism evidence="1 2">
    <name type="scientific">Liparis tanakae</name>
    <name type="common">Tanaka's snailfish</name>
    <dbReference type="NCBI Taxonomy" id="230148"/>
    <lineage>
        <taxon>Eukaryota</taxon>
        <taxon>Metazoa</taxon>
        <taxon>Chordata</taxon>
        <taxon>Craniata</taxon>
        <taxon>Vertebrata</taxon>
        <taxon>Euteleostomi</taxon>
        <taxon>Actinopterygii</taxon>
        <taxon>Neopterygii</taxon>
        <taxon>Teleostei</taxon>
        <taxon>Neoteleostei</taxon>
        <taxon>Acanthomorphata</taxon>
        <taxon>Eupercaria</taxon>
        <taxon>Perciformes</taxon>
        <taxon>Cottioidei</taxon>
        <taxon>Cottales</taxon>
        <taxon>Liparidae</taxon>
        <taxon>Liparis</taxon>
    </lineage>
</organism>
<gene>
    <name evidence="1" type="ORF">EYF80_044093</name>
</gene>